<evidence type="ECO:0000256" key="12">
    <source>
        <dbReference type="ARBA" id="ARBA00023180"/>
    </source>
</evidence>
<dbReference type="GO" id="GO:0000139">
    <property type="term" value="C:Golgi membrane"/>
    <property type="evidence" value="ECO:0007669"/>
    <property type="project" value="UniProtKB-SubCell"/>
</dbReference>
<feature type="region of interest" description="Disordered" evidence="17">
    <location>
        <begin position="98"/>
        <end position="126"/>
    </location>
</feature>
<evidence type="ECO:0000313" key="19">
    <source>
        <dbReference type="EnsemblMetazoa" id="XP_038079457.1"/>
    </source>
</evidence>
<evidence type="ECO:0000256" key="16">
    <source>
        <dbReference type="ARBA" id="ARBA00052285"/>
    </source>
</evidence>
<dbReference type="PANTHER" id="PTHR45941:SF8">
    <property type="entry name" value="ALPHA-N-ACETYLGALACTOSAMINIDE ALPHA-2,6-SIALYLTRANSFERASE 1-LIKE"/>
    <property type="match status" value="1"/>
</dbReference>
<reference evidence="19" key="1">
    <citation type="submission" date="2022-11" db="UniProtKB">
        <authorList>
            <consortium name="EnsemblMetazoa"/>
        </authorList>
    </citation>
    <scope>IDENTIFICATION</scope>
</reference>
<feature type="compositionally biased region" description="Basic and acidic residues" evidence="17">
    <location>
        <begin position="113"/>
        <end position="125"/>
    </location>
</feature>
<keyword evidence="5" id="KW-0808">Transferase</keyword>
<dbReference type="FunFam" id="3.90.1480.20:FF:000015">
    <property type="entry name" value="Lactosylceramide alpha-2,3-sialyltransferase"/>
    <property type="match status" value="1"/>
</dbReference>
<keyword evidence="6 18" id="KW-0812">Transmembrane</keyword>
<comment type="subcellular location">
    <subcellularLocation>
        <location evidence="1">Golgi apparatus membrane</location>
        <topology evidence="1">Single-pass type II membrane protein</topology>
    </subcellularLocation>
</comment>
<accession>A0A914BU74</accession>
<dbReference type="AlphaFoldDB" id="A0A914BU74"/>
<protein>
    <recommendedName>
        <fullName evidence="14">alpha-N-acetylgalactosaminide alpha-2,6-sialyltransferase</fullName>
        <ecNumber evidence="14">2.4.3.3</ecNumber>
    </recommendedName>
</protein>
<comment type="catalytic activity">
    <reaction evidence="16">
        <text>a 3-O-[N-acetyl-alpha-D-galactosaminyl]-L-threonyl-[protein] + CMP-N-acetyl-beta-neuraminate = a 3-O-[N-acetyl-alpha-neuraminosyl-(2-&gt;6)-N-acetyl-alpha-D-galactosaminyl]-L-threonyl-[protein] + CMP + H(+)</text>
        <dbReference type="Rhea" id="RHEA:81643"/>
        <dbReference type="Rhea" id="RHEA-COMP:11689"/>
        <dbReference type="Rhea" id="RHEA-COMP:19720"/>
        <dbReference type="ChEBI" id="CHEBI:15378"/>
        <dbReference type="ChEBI" id="CHEBI:57812"/>
        <dbReference type="ChEBI" id="CHEBI:60377"/>
        <dbReference type="ChEBI" id="CHEBI:87075"/>
        <dbReference type="ChEBI" id="CHEBI:231970"/>
    </reaction>
    <physiologicalReaction direction="left-to-right" evidence="16">
        <dbReference type="Rhea" id="RHEA:81644"/>
    </physiologicalReaction>
</comment>
<dbReference type="Proteomes" id="UP000887568">
    <property type="component" value="Unplaced"/>
</dbReference>
<evidence type="ECO:0000256" key="1">
    <source>
        <dbReference type="ARBA" id="ARBA00004323"/>
    </source>
</evidence>
<keyword evidence="9" id="KW-0333">Golgi apparatus</keyword>
<comment type="catalytic activity">
    <reaction evidence="15">
        <text>a 3-O-[N-acetyl-alpha-neuraminyl-(2-&gt;3)-beta-D-galactosyl-(1-&gt;3)-N-acetyl-alpha-D-galactosaminyl]-L-threonyl-[protein] + CMP-N-acetyl-beta-neuraminate = a 3-O-{alpha-Neu5Ac-(2-&gt;3)-beta-D-Gal-(1-&gt;3)-[alpha-Neu5Ac-(2-&gt;6)]-alpha-D-GalNAc}-L-threonyl-[protein] + CMP + H(+)</text>
        <dbReference type="Rhea" id="RHEA:81659"/>
        <dbReference type="Rhea" id="RHEA-COMP:14417"/>
        <dbReference type="Rhea" id="RHEA-COMP:16763"/>
        <dbReference type="ChEBI" id="CHEBI:15378"/>
        <dbReference type="ChEBI" id="CHEBI:57812"/>
        <dbReference type="ChEBI" id="CHEBI:60377"/>
        <dbReference type="ChEBI" id="CHEBI:139598"/>
        <dbReference type="ChEBI" id="CHEBI:156398"/>
    </reaction>
    <physiologicalReaction direction="left-to-right" evidence="15">
        <dbReference type="Rhea" id="RHEA:81660"/>
    </physiologicalReaction>
</comment>
<comment type="pathway">
    <text evidence="2">Protein modification; protein glycosylation.</text>
</comment>
<keyword evidence="8 18" id="KW-1133">Transmembrane helix</keyword>
<evidence type="ECO:0000256" key="6">
    <source>
        <dbReference type="ARBA" id="ARBA00022692"/>
    </source>
</evidence>
<evidence type="ECO:0000256" key="15">
    <source>
        <dbReference type="ARBA" id="ARBA00050664"/>
    </source>
</evidence>
<evidence type="ECO:0000256" key="4">
    <source>
        <dbReference type="ARBA" id="ARBA00022676"/>
    </source>
</evidence>
<dbReference type="GO" id="GO:0001665">
    <property type="term" value="F:alpha-N-acetylgalactosaminide alpha-2,6-sialyltransferase activity"/>
    <property type="evidence" value="ECO:0007669"/>
    <property type="project" value="UniProtKB-EC"/>
</dbReference>
<evidence type="ECO:0000256" key="18">
    <source>
        <dbReference type="SAM" id="Phobius"/>
    </source>
</evidence>
<evidence type="ECO:0000313" key="20">
    <source>
        <dbReference type="Proteomes" id="UP000887568"/>
    </source>
</evidence>
<dbReference type="OrthoDB" id="10264956at2759"/>
<dbReference type="PANTHER" id="PTHR45941">
    <property type="entry name" value="ALPHA-N-ACETYLGALACTOSAMINIDE ALPHA-2,6-SIALYLTRANSFERASE 2-LIKE-RELATED"/>
    <property type="match status" value="1"/>
</dbReference>
<feature type="transmembrane region" description="Helical" evidence="18">
    <location>
        <begin position="12"/>
        <end position="35"/>
    </location>
</feature>
<keyword evidence="12" id="KW-0325">Glycoprotein</keyword>
<evidence type="ECO:0000256" key="3">
    <source>
        <dbReference type="ARBA" id="ARBA00006003"/>
    </source>
</evidence>
<evidence type="ECO:0000256" key="9">
    <source>
        <dbReference type="ARBA" id="ARBA00023034"/>
    </source>
</evidence>
<evidence type="ECO:0000256" key="13">
    <source>
        <dbReference type="ARBA" id="ARBA00036348"/>
    </source>
</evidence>
<keyword evidence="7" id="KW-0735">Signal-anchor</keyword>
<evidence type="ECO:0000256" key="7">
    <source>
        <dbReference type="ARBA" id="ARBA00022968"/>
    </source>
</evidence>
<dbReference type="Gene3D" id="3.90.1480.20">
    <property type="entry name" value="Glycosyl transferase family 29"/>
    <property type="match status" value="1"/>
</dbReference>
<name>A0A914BU74_PATMI</name>
<dbReference type="InterPro" id="IPR038578">
    <property type="entry name" value="GT29-like_sf"/>
</dbReference>
<dbReference type="EC" id="2.4.3.3" evidence="14"/>
<comment type="similarity">
    <text evidence="3">Belongs to the glycosyltransferase 29 family.</text>
</comment>
<sequence length="413" mass="47316">MAVNKSRARLQSTMVNVLFCYAAFTVTGVVTWVHLHTQTVRQQVPQHSLLPKLSDFKPDPGILDQDLPLENSLEKAGNQTENSLEKAGNQTEILKPANRQEHQQKQQVIEQQQKQENRHETEQTNKAKCTKTIASLAKYSKWFRDRFKPKTKLFMDKNDLKDLRRLSTRILPNGLRGQKQITMNDILLHKNFTNPPVHGPSKKPGCVSCAVVGSGGILNGSLAGQEIDSHDYVFRVNQAHSSGRFAEDVGHRTTFYTFYPESQNISKQGDDVIAFYAMFKSYDVQYALRILNGENYTNGVSKILKNGTKSSDIDPKRLKLIHPGFFLYITNEFLAKKFRPTTGALNVFIALHICDDVRVYGFGYDLRYSLHYYDKEFIKHRDALTVPHNIEMEKKLWLKLHDEGAIKLFKRDL</sequence>
<evidence type="ECO:0000256" key="17">
    <source>
        <dbReference type="SAM" id="MobiDB-lite"/>
    </source>
</evidence>
<dbReference type="EnsemblMetazoa" id="XM_038223529.1">
    <property type="protein sequence ID" value="XP_038079457.1"/>
    <property type="gene ID" value="LOC119746550"/>
</dbReference>
<dbReference type="RefSeq" id="XP_038079457.1">
    <property type="nucleotide sequence ID" value="XM_038223529.1"/>
</dbReference>
<comment type="catalytic activity">
    <reaction evidence="13">
        <text>a beta-D-galactosyl-(1-&gt;3)-N-acetyl-alpha-D-galactosaminyl derivative + CMP-N-acetyl-beta-neuraminate = a beta-D-galactosyl-(1-&gt;3)-[N-acetyl-alpha-neuraminyl-(2-&gt;6)]-N-acetyl-alpha-D-galactosaminyl derivative + CMP + H(+)</text>
        <dbReference type="Rhea" id="RHEA:11136"/>
        <dbReference type="ChEBI" id="CHEBI:15378"/>
        <dbReference type="ChEBI" id="CHEBI:57812"/>
        <dbReference type="ChEBI" id="CHEBI:60377"/>
        <dbReference type="ChEBI" id="CHEBI:133470"/>
        <dbReference type="ChEBI" id="CHEBI:140764"/>
        <dbReference type="EC" id="2.4.3.3"/>
    </reaction>
    <physiologicalReaction direction="left-to-right" evidence="13">
        <dbReference type="Rhea" id="RHEA:11137"/>
    </physiologicalReaction>
</comment>
<keyword evidence="11" id="KW-1015">Disulfide bond</keyword>
<dbReference type="Pfam" id="PF00777">
    <property type="entry name" value="Glyco_transf_29"/>
    <property type="match status" value="1"/>
</dbReference>
<evidence type="ECO:0000256" key="5">
    <source>
        <dbReference type="ARBA" id="ARBA00022679"/>
    </source>
</evidence>
<evidence type="ECO:0000256" key="10">
    <source>
        <dbReference type="ARBA" id="ARBA00023136"/>
    </source>
</evidence>
<evidence type="ECO:0000256" key="11">
    <source>
        <dbReference type="ARBA" id="ARBA00023157"/>
    </source>
</evidence>
<keyword evidence="4" id="KW-0328">Glycosyltransferase</keyword>
<keyword evidence="20" id="KW-1185">Reference proteome</keyword>
<keyword evidence="10 18" id="KW-0472">Membrane</keyword>
<evidence type="ECO:0000256" key="2">
    <source>
        <dbReference type="ARBA" id="ARBA00004922"/>
    </source>
</evidence>
<evidence type="ECO:0000256" key="14">
    <source>
        <dbReference type="ARBA" id="ARBA00039109"/>
    </source>
</evidence>
<organism evidence="19 20">
    <name type="scientific">Patiria miniata</name>
    <name type="common">Bat star</name>
    <name type="synonym">Asterina miniata</name>
    <dbReference type="NCBI Taxonomy" id="46514"/>
    <lineage>
        <taxon>Eukaryota</taxon>
        <taxon>Metazoa</taxon>
        <taxon>Echinodermata</taxon>
        <taxon>Eleutherozoa</taxon>
        <taxon>Asterozoa</taxon>
        <taxon>Asteroidea</taxon>
        <taxon>Valvatacea</taxon>
        <taxon>Valvatida</taxon>
        <taxon>Asterinidae</taxon>
        <taxon>Patiria</taxon>
    </lineage>
</organism>
<dbReference type="GeneID" id="119746550"/>
<evidence type="ECO:0000256" key="8">
    <source>
        <dbReference type="ARBA" id="ARBA00022989"/>
    </source>
</evidence>
<dbReference type="InterPro" id="IPR001675">
    <property type="entry name" value="Glyco_trans_29"/>
</dbReference>
<proteinExistence type="inferred from homology"/>